<evidence type="ECO:0000256" key="8">
    <source>
        <dbReference type="ARBA" id="ARBA00025046"/>
    </source>
</evidence>
<comment type="catalytic activity">
    <reaction evidence="11">
        <text>oxaloacetate + H(+) = pyruvate + CO2</text>
        <dbReference type="Rhea" id="RHEA:15641"/>
        <dbReference type="ChEBI" id="CHEBI:15361"/>
        <dbReference type="ChEBI" id="CHEBI:15378"/>
        <dbReference type="ChEBI" id="CHEBI:16452"/>
        <dbReference type="ChEBI" id="CHEBI:16526"/>
        <dbReference type="EC" id="4.1.1.112"/>
    </reaction>
</comment>
<dbReference type="EMBL" id="JAGGKC010000002">
    <property type="protein sequence ID" value="MBP1917905.1"/>
    <property type="molecule type" value="Genomic_DNA"/>
</dbReference>
<sequence length="232" mass="25257">MKRYVVRNIPRPDQSITEEFARLGTATVYEAQGKTGLMSDRLKPIDRNYSVCGPAVTVTCQSGDNLMVHAAVEVCKPGDIVVITTIGESNKHGMIGDLITSSFIKKGVRAIIVDAGVRDTRTLRELGIPVWSSSVICTGTNKHQSGWVNAPAVCGNTVVDPGDLIVADDDGIVVVKKADIESSLKKSKAREEKEAKTREKIEAGELGIDFYGFRKVIEDLGVVYYDELNEVE</sequence>
<reference evidence="12 13" key="1">
    <citation type="submission" date="2021-03" db="EMBL/GenBank/DDBJ databases">
        <title>Genomic Encyclopedia of Type Strains, Phase IV (KMG-IV): sequencing the most valuable type-strain genomes for metagenomic binning, comparative biology and taxonomic classification.</title>
        <authorList>
            <person name="Goeker M."/>
        </authorList>
    </citation>
    <scope>NUCLEOTIDE SEQUENCE [LARGE SCALE GENOMIC DNA]</scope>
    <source>
        <strain evidence="12 13">DSM 6139</strain>
    </source>
</reference>
<dbReference type="Pfam" id="PF03737">
    <property type="entry name" value="RraA-like"/>
    <property type="match status" value="1"/>
</dbReference>
<comment type="subunit">
    <text evidence="4">Homotrimer.</text>
</comment>
<evidence type="ECO:0000256" key="2">
    <source>
        <dbReference type="ARBA" id="ARBA00001968"/>
    </source>
</evidence>
<gene>
    <name evidence="12" type="ORF">J2Z34_000376</name>
</gene>
<evidence type="ECO:0000313" key="12">
    <source>
        <dbReference type="EMBL" id="MBP1917905.1"/>
    </source>
</evidence>
<evidence type="ECO:0000256" key="10">
    <source>
        <dbReference type="ARBA" id="ARBA00032305"/>
    </source>
</evidence>
<comment type="similarity">
    <text evidence="3">Belongs to the class II aldolase/RraA-like family.</text>
</comment>
<dbReference type="SUPFAM" id="SSF89562">
    <property type="entry name" value="RraA-like"/>
    <property type="match status" value="1"/>
</dbReference>
<dbReference type="EC" id="4.1.1.112" evidence="6"/>
<comment type="cofactor">
    <cofactor evidence="2">
        <name>a divalent metal cation</name>
        <dbReference type="ChEBI" id="CHEBI:60240"/>
    </cofactor>
</comment>
<keyword evidence="12" id="KW-0456">Lyase</keyword>
<dbReference type="Proteomes" id="UP001519271">
    <property type="component" value="Unassembled WGS sequence"/>
</dbReference>
<evidence type="ECO:0000256" key="4">
    <source>
        <dbReference type="ARBA" id="ARBA00011233"/>
    </source>
</evidence>
<evidence type="ECO:0000256" key="7">
    <source>
        <dbReference type="ARBA" id="ARBA00016549"/>
    </source>
</evidence>
<protein>
    <recommendedName>
        <fullName evidence="7">Putative 4-hydroxy-4-methyl-2-oxoglutarate aldolase</fullName>
        <ecNumber evidence="6">4.1.1.112</ecNumber>
        <ecNumber evidence="5">4.1.3.17</ecNumber>
    </recommendedName>
    <alternativeName>
        <fullName evidence="10">Oxaloacetate decarboxylase</fullName>
    </alternativeName>
    <alternativeName>
        <fullName evidence="9">RraA-like protein</fullName>
    </alternativeName>
</protein>
<evidence type="ECO:0000313" key="13">
    <source>
        <dbReference type="Proteomes" id="UP001519271"/>
    </source>
</evidence>
<organism evidence="12 13">
    <name type="scientific">Youngiibacter multivorans</name>
    <dbReference type="NCBI Taxonomy" id="937251"/>
    <lineage>
        <taxon>Bacteria</taxon>
        <taxon>Bacillati</taxon>
        <taxon>Bacillota</taxon>
        <taxon>Clostridia</taxon>
        <taxon>Eubacteriales</taxon>
        <taxon>Clostridiaceae</taxon>
        <taxon>Youngiibacter</taxon>
    </lineage>
</organism>
<dbReference type="PANTHER" id="PTHR33254:SF16">
    <property type="entry name" value="BLR3842 PROTEIN"/>
    <property type="match status" value="1"/>
</dbReference>
<evidence type="ECO:0000256" key="9">
    <source>
        <dbReference type="ARBA" id="ARBA00030169"/>
    </source>
</evidence>
<proteinExistence type="inferred from homology"/>
<evidence type="ECO:0000256" key="5">
    <source>
        <dbReference type="ARBA" id="ARBA00012213"/>
    </source>
</evidence>
<dbReference type="InterPro" id="IPR005493">
    <property type="entry name" value="RraA/RraA-like"/>
</dbReference>
<comment type="caution">
    <text evidence="12">The sequence shown here is derived from an EMBL/GenBank/DDBJ whole genome shotgun (WGS) entry which is preliminary data.</text>
</comment>
<dbReference type="RefSeq" id="WP_209458153.1">
    <property type="nucleotide sequence ID" value="NZ_JAGGKC010000002.1"/>
</dbReference>
<evidence type="ECO:0000256" key="11">
    <source>
        <dbReference type="ARBA" id="ARBA00047973"/>
    </source>
</evidence>
<keyword evidence="13" id="KW-1185">Reference proteome</keyword>
<dbReference type="NCBIfam" id="NF006731">
    <property type="entry name" value="PRK09262.1"/>
    <property type="match status" value="1"/>
</dbReference>
<name>A0ABS4G028_9CLOT</name>
<evidence type="ECO:0000256" key="1">
    <source>
        <dbReference type="ARBA" id="ARBA00001342"/>
    </source>
</evidence>
<dbReference type="PANTHER" id="PTHR33254">
    <property type="entry name" value="4-HYDROXY-4-METHYL-2-OXOGLUTARATE ALDOLASE 3-RELATED"/>
    <property type="match status" value="1"/>
</dbReference>
<dbReference type="EC" id="4.1.3.17" evidence="5"/>
<dbReference type="Gene3D" id="3.50.30.40">
    <property type="entry name" value="Ribonuclease E inhibitor RraA/RraA-like"/>
    <property type="match status" value="1"/>
</dbReference>
<dbReference type="InterPro" id="IPR036704">
    <property type="entry name" value="RraA/RraA-like_sf"/>
</dbReference>
<evidence type="ECO:0000256" key="3">
    <source>
        <dbReference type="ARBA" id="ARBA00008621"/>
    </source>
</evidence>
<accession>A0ABS4G028</accession>
<evidence type="ECO:0000256" key="6">
    <source>
        <dbReference type="ARBA" id="ARBA00012947"/>
    </source>
</evidence>
<comment type="catalytic activity">
    <reaction evidence="1">
        <text>4-hydroxy-4-methyl-2-oxoglutarate = 2 pyruvate</text>
        <dbReference type="Rhea" id="RHEA:22748"/>
        <dbReference type="ChEBI" id="CHEBI:15361"/>
        <dbReference type="ChEBI" id="CHEBI:58276"/>
        <dbReference type="EC" id="4.1.3.17"/>
    </reaction>
</comment>
<dbReference type="CDD" id="cd16841">
    <property type="entry name" value="RraA_family"/>
    <property type="match status" value="1"/>
</dbReference>
<comment type="function">
    <text evidence="8">Catalyzes the aldol cleavage of 4-hydroxy-4-methyl-2-oxoglutarate (HMG) into 2 molecules of pyruvate. Also contains a secondary oxaloacetate (OAA) decarboxylase activity due to the common pyruvate enolate transition state formed following C-C bond cleavage in the retro-aldol and decarboxylation reactions.</text>
</comment>
<dbReference type="GO" id="GO:0047443">
    <property type="term" value="F:4-hydroxy-4-methyl-2-oxoglutarate aldolase activity"/>
    <property type="evidence" value="ECO:0007669"/>
    <property type="project" value="UniProtKB-EC"/>
</dbReference>